<reference evidence="2" key="1">
    <citation type="journal article" date="2015" name="Nature">
        <title>Complex archaea that bridge the gap between prokaryotes and eukaryotes.</title>
        <authorList>
            <person name="Spang A."/>
            <person name="Saw J.H."/>
            <person name="Jorgensen S.L."/>
            <person name="Zaremba-Niedzwiedzka K."/>
            <person name="Martijn J."/>
            <person name="Lind A.E."/>
            <person name="van Eijk R."/>
            <person name="Schleper C."/>
            <person name="Guy L."/>
            <person name="Ettema T.J."/>
        </authorList>
    </citation>
    <scope>NUCLEOTIDE SEQUENCE</scope>
</reference>
<sequence length="55" mass="6505">MNGTVGNFTKHVLGWMWTIIVCLWYWPVIIGYFIALIIEPQPAQWEDEDDGFFKN</sequence>
<keyword evidence="1" id="KW-0812">Transmembrane</keyword>
<name>A0A0F9HCD3_9ZZZZ</name>
<keyword evidence="1" id="KW-0472">Membrane</keyword>
<gene>
    <name evidence="2" type="ORF">LCGC14_1720610</name>
</gene>
<keyword evidence="1" id="KW-1133">Transmembrane helix</keyword>
<comment type="caution">
    <text evidence="2">The sequence shown here is derived from an EMBL/GenBank/DDBJ whole genome shotgun (WGS) entry which is preliminary data.</text>
</comment>
<feature type="transmembrane region" description="Helical" evidence="1">
    <location>
        <begin position="12"/>
        <end position="38"/>
    </location>
</feature>
<dbReference type="EMBL" id="LAZR01015478">
    <property type="protein sequence ID" value="KKM11786.1"/>
    <property type="molecule type" value="Genomic_DNA"/>
</dbReference>
<dbReference type="AlphaFoldDB" id="A0A0F9HCD3"/>
<evidence type="ECO:0000313" key="2">
    <source>
        <dbReference type="EMBL" id="KKM11786.1"/>
    </source>
</evidence>
<proteinExistence type="predicted"/>
<evidence type="ECO:0000256" key="1">
    <source>
        <dbReference type="SAM" id="Phobius"/>
    </source>
</evidence>
<accession>A0A0F9HCD3</accession>
<protein>
    <submittedName>
        <fullName evidence="2">Uncharacterized protein</fullName>
    </submittedName>
</protein>
<organism evidence="2">
    <name type="scientific">marine sediment metagenome</name>
    <dbReference type="NCBI Taxonomy" id="412755"/>
    <lineage>
        <taxon>unclassified sequences</taxon>
        <taxon>metagenomes</taxon>
        <taxon>ecological metagenomes</taxon>
    </lineage>
</organism>